<dbReference type="RefSeq" id="WP_092095646.1">
    <property type="nucleotide sequence ID" value="NZ_FNAR01000005.1"/>
</dbReference>
<evidence type="ECO:0000259" key="1">
    <source>
        <dbReference type="Pfam" id="PF01575"/>
    </source>
</evidence>
<accession>A0A1G7B7H8</accession>
<evidence type="ECO:0000313" key="3">
    <source>
        <dbReference type="Proteomes" id="UP000198823"/>
    </source>
</evidence>
<dbReference type="AlphaFoldDB" id="A0A1G7B7H8"/>
<organism evidence="2 3">
    <name type="scientific">Bhargavaea beijingensis</name>
    <dbReference type="NCBI Taxonomy" id="426756"/>
    <lineage>
        <taxon>Bacteria</taxon>
        <taxon>Bacillati</taxon>
        <taxon>Bacillota</taxon>
        <taxon>Bacilli</taxon>
        <taxon>Bacillales</taxon>
        <taxon>Caryophanaceae</taxon>
        <taxon>Bhargavaea</taxon>
    </lineage>
</organism>
<protein>
    <submittedName>
        <fullName evidence="2">Acyl dehydratase</fullName>
    </submittedName>
</protein>
<dbReference type="Gene3D" id="3.10.129.10">
    <property type="entry name" value="Hotdog Thioesterase"/>
    <property type="match status" value="1"/>
</dbReference>
<gene>
    <name evidence="2" type="ORF">SAMN04488126_10593</name>
</gene>
<feature type="domain" description="MaoC-like" evidence="1">
    <location>
        <begin position="24"/>
        <end position="116"/>
    </location>
</feature>
<evidence type="ECO:0000313" key="2">
    <source>
        <dbReference type="EMBL" id="SDE22991.1"/>
    </source>
</evidence>
<dbReference type="STRING" id="426756.SAMN04488126_10593"/>
<dbReference type="SUPFAM" id="SSF54637">
    <property type="entry name" value="Thioesterase/thiol ester dehydrase-isomerase"/>
    <property type="match status" value="1"/>
</dbReference>
<dbReference type="PANTHER" id="PTHR43841">
    <property type="entry name" value="3-HYDROXYACYL-THIOESTER DEHYDRATASE HTDX-RELATED"/>
    <property type="match status" value="1"/>
</dbReference>
<reference evidence="2 3" key="1">
    <citation type="submission" date="2016-10" db="EMBL/GenBank/DDBJ databases">
        <authorList>
            <person name="de Groot N.N."/>
        </authorList>
    </citation>
    <scope>NUCLEOTIDE SEQUENCE [LARGE SCALE GENOMIC DNA]</scope>
    <source>
        <strain evidence="2 3">CGMCC 1.6762</strain>
    </source>
</reference>
<sequence length="148" mass="16016">MKTATVLEVKQLREGAELPILEKPPVTREQLVRYANASGDLNPLHTDDEFAKSIGMDGVIAHGMLIMGFLGQYVQQLAGKEAFVADFSMRFAAVTRPGDVITCRGTVARLFEENGKQAAELQLTAEKAPGKPVGSGTAVLLFGRQEDR</sequence>
<proteinExistence type="predicted"/>
<dbReference type="InterPro" id="IPR002539">
    <property type="entry name" value="MaoC-like_dom"/>
</dbReference>
<dbReference type="EMBL" id="FNAR01000005">
    <property type="protein sequence ID" value="SDE22991.1"/>
    <property type="molecule type" value="Genomic_DNA"/>
</dbReference>
<dbReference type="OrthoDB" id="9801625at2"/>
<dbReference type="Pfam" id="PF01575">
    <property type="entry name" value="MaoC_dehydratas"/>
    <property type="match status" value="1"/>
</dbReference>
<name>A0A1G7B7H8_9BACL</name>
<dbReference type="Proteomes" id="UP000198823">
    <property type="component" value="Unassembled WGS sequence"/>
</dbReference>
<dbReference type="InterPro" id="IPR029069">
    <property type="entry name" value="HotDog_dom_sf"/>
</dbReference>
<dbReference type="PANTHER" id="PTHR43841:SF3">
    <property type="entry name" value="(3R)-HYDROXYACYL-ACP DEHYDRATASE SUBUNIT HADB"/>
    <property type="match status" value="1"/>
</dbReference>